<gene>
    <name evidence="2" type="ORF">HELGO_WM18123</name>
</gene>
<evidence type="ECO:0000313" key="2">
    <source>
        <dbReference type="EMBL" id="CAA6816772.1"/>
    </source>
</evidence>
<protein>
    <recommendedName>
        <fullName evidence="3">Lipoprotein</fullName>
    </recommendedName>
</protein>
<evidence type="ECO:0008006" key="3">
    <source>
        <dbReference type="Google" id="ProtNLM"/>
    </source>
</evidence>
<dbReference type="PROSITE" id="PS51257">
    <property type="entry name" value="PROKAR_LIPOPROTEIN"/>
    <property type="match status" value="1"/>
</dbReference>
<feature type="chain" id="PRO_5028215268" description="Lipoprotein" evidence="1">
    <location>
        <begin position="29"/>
        <end position="361"/>
    </location>
</feature>
<dbReference type="AlphaFoldDB" id="A0A6S6T7J8"/>
<accession>A0A6S6T7J8</accession>
<organism evidence="2">
    <name type="scientific">uncultured Sulfurovum sp</name>
    <dbReference type="NCBI Taxonomy" id="269237"/>
    <lineage>
        <taxon>Bacteria</taxon>
        <taxon>Pseudomonadati</taxon>
        <taxon>Campylobacterota</taxon>
        <taxon>Epsilonproteobacteria</taxon>
        <taxon>Campylobacterales</taxon>
        <taxon>Sulfurovaceae</taxon>
        <taxon>Sulfurovum</taxon>
        <taxon>environmental samples</taxon>
    </lineage>
</organism>
<keyword evidence="1" id="KW-0732">Signal</keyword>
<reference evidence="2" key="1">
    <citation type="submission" date="2020-01" db="EMBL/GenBank/DDBJ databases">
        <authorList>
            <person name="Meier V. D."/>
            <person name="Meier V D."/>
        </authorList>
    </citation>
    <scope>NUCLEOTIDE SEQUENCE</scope>
    <source>
        <strain evidence="2">HLG_WM_MAG_02</strain>
    </source>
</reference>
<dbReference type="EMBL" id="CACVAZ010000108">
    <property type="protein sequence ID" value="CAA6816772.1"/>
    <property type="molecule type" value="Genomic_DNA"/>
</dbReference>
<sequence>MIKKTIMSLAIIILLSFVSCGGSSSKEAKELLQKILQFIGIPQSIVVQVCQDANSNGICNLDEIRTKVSVNENDSAEDILEKISLTTDGKYFMTTYTPELPILVELQDATKVNYDEGKFTLVFNGFKTKEDDNETKEISILASMVDANALSENIADRYRNLNNQEAQDKYYVALLDTLESNINILRAQGLDSQTAVRAAIKEMGEESRINENQVNKINTCANDQACVDREIKILADELLITDEERIFIMEDIQTPVKDINEETNTFDLVGKWKVTDPSLDINEWNPTVTISDDLSCTYTHSEYDMIEQQQCNVSLNRTFFIFTADEGESEFSGDATGSTSYFCIDGHYADGQTGTNCWTKI</sequence>
<name>A0A6S6T7J8_9BACT</name>
<evidence type="ECO:0000256" key="1">
    <source>
        <dbReference type="SAM" id="SignalP"/>
    </source>
</evidence>
<feature type="signal peptide" evidence="1">
    <location>
        <begin position="1"/>
        <end position="28"/>
    </location>
</feature>
<proteinExistence type="predicted"/>